<proteinExistence type="predicted"/>
<dbReference type="RefSeq" id="WP_023384530.1">
    <property type="nucleotide sequence ID" value="NZ_CP009226.1"/>
</dbReference>
<feature type="transmembrane region" description="Helical" evidence="5">
    <location>
        <begin position="6"/>
        <end position="24"/>
    </location>
</feature>
<organism evidence="7 8">
    <name type="scientific">Campylobacter fetus subsp. testudinum</name>
    <dbReference type="NCBI Taxonomy" id="1507806"/>
    <lineage>
        <taxon>Bacteria</taxon>
        <taxon>Pseudomonadati</taxon>
        <taxon>Campylobacterota</taxon>
        <taxon>Epsilonproteobacteria</taxon>
        <taxon>Campylobacterales</taxon>
        <taxon>Campylobacteraceae</taxon>
        <taxon>Campylobacter</taxon>
    </lineage>
</organism>
<dbReference type="AlphaFoldDB" id="A0AAX0HAX7"/>
<comment type="caution">
    <text evidence="7">The sequence shown here is derived from an EMBL/GenBank/DDBJ whole genome shotgun (WGS) entry which is preliminary data.</text>
</comment>
<reference evidence="7 8" key="1">
    <citation type="journal article" date="2016" name="Genome Biol. Evol.">
        <title>Comparative Genomics of Campylobacter fetus from Reptiles and Mammals Reveals Divergent Evolution in Host-Associated Lineages.</title>
        <authorList>
            <person name="Gilbert M.J."/>
            <person name="Miller W.G."/>
            <person name="Yee E."/>
            <person name="Zomer A.L."/>
            <person name="van der Graaf-van Bloois L."/>
            <person name="Fitzgerald C."/>
            <person name="Forbes K.J."/>
            <person name="Meric G."/>
            <person name="Sheppard S.K."/>
            <person name="Wagenaar J.A."/>
            <person name="Duim B."/>
        </authorList>
    </citation>
    <scope>NUCLEOTIDE SEQUENCE [LARGE SCALE GENOMIC DNA]</scope>
    <source>
        <strain evidence="7 8">12S02225-3</strain>
    </source>
</reference>
<evidence type="ECO:0000256" key="2">
    <source>
        <dbReference type="ARBA" id="ARBA00022723"/>
    </source>
</evidence>
<dbReference type="InterPro" id="IPR009056">
    <property type="entry name" value="Cyt_c-like_dom"/>
</dbReference>
<protein>
    <recommendedName>
        <fullName evidence="6">Cytochrome c domain-containing protein</fullName>
    </recommendedName>
</protein>
<keyword evidence="3 4" id="KW-0408">Iron</keyword>
<keyword evidence="2 4" id="KW-0479">Metal-binding</keyword>
<dbReference type="SUPFAM" id="SSF46626">
    <property type="entry name" value="Cytochrome c"/>
    <property type="match status" value="1"/>
</dbReference>
<dbReference type="Pfam" id="PF00034">
    <property type="entry name" value="Cytochrom_C"/>
    <property type="match status" value="1"/>
</dbReference>
<dbReference type="PROSITE" id="PS51007">
    <property type="entry name" value="CYTC"/>
    <property type="match status" value="1"/>
</dbReference>
<evidence type="ECO:0000256" key="4">
    <source>
        <dbReference type="PROSITE-ProRule" id="PRU00433"/>
    </source>
</evidence>
<keyword evidence="5" id="KW-0472">Membrane</keyword>
<evidence type="ECO:0000256" key="1">
    <source>
        <dbReference type="ARBA" id="ARBA00022617"/>
    </source>
</evidence>
<dbReference type="InterPro" id="IPR036909">
    <property type="entry name" value="Cyt_c-like_dom_sf"/>
</dbReference>
<dbReference type="GO" id="GO:0046872">
    <property type="term" value="F:metal ion binding"/>
    <property type="evidence" value="ECO:0007669"/>
    <property type="project" value="UniProtKB-KW"/>
</dbReference>
<evidence type="ECO:0000259" key="6">
    <source>
        <dbReference type="PROSITE" id="PS51007"/>
    </source>
</evidence>
<dbReference type="Proteomes" id="UP000093100">
    <property type="component" value="Unassembled WGS sequence"/>
</dbReference>
<evidence type="ECO:0000313" key="8">
    <source>
        <dbReference type="Proteomes" id="UP000093100"/>
    </source>
</evidence>
<evidence type="ECO:0000313" key="7">
    <source>
        <dbReference type="EMBL" id="OCR90707.1"/>
    </source>
</evidence>
<feature type="domain" description="Cytochrome c" evidence="6">
    <location>
        <begin position="71"/>
        <end position="149"/>
    </location>
</feature>
<keyword evidence="1 4" id="KW-0349">Heme</keyword>
<dbReference type="EMBL" id="LFLK01000004">
    <property type="protein sequence ID" value="OCR90707.1"/>
    <property type="molecule type" value="Genomic_DNA"/>
</dbReference>
<keyword evidence="5" id="KW-1133">Transmembrane helix</keyword>
<dbReference type="KEGG" id="cfp:CR44_02285"/>
<dbReference type="Gene3D" id="1.10.760.10">
    <property type="entry name" value="Cytochrome c-like domain"/>
    <property type="match status" value="1"/>
</dbReference>
<accession>A0AAX0HAX7</accession>
<dbReference type="GO" id="GO:0009055">
    <property type="term" value="F:electron transfer activity"/>
    <property type="evidence" value="ECO:0007669"/>
    <property type="project" value="InterPro"/>
</dbReference>
<dbReference type="GO" id="GO:0020037">
    <property type="term" value="F:heme binding"/>
    <property type="evidence" value="ECO:0007669"/>
    <property type="project" value="InterPro"/>
</dbReference>
<keyword evidence="5" id="KW-0812">Transmembrane</keyword>
<evidence type="ECO:0000256" key="5">
    <source>
        <dbReference type="SAM" id="Phobius"/>
    </source>
</evidence>
<name>A0AAX0HAX7_CAMFE</name>
<evidence type="ECO:0000256" key="3">
    <source>
        <dbReference type="ARBA" id="ARBA00023004"/>
    </source>
</evidence>
<gene>
    <name evidence="7" type="ORF">CFT12S02225_04255</name>
</gene>
<sequence length="149" mass="15985">MNIGKGIALGFGVVIVFLMGYLLMSGDAQPEAKTVAQKTGEQLEKKAVNNNDLATDAAELNKILELKQSLENRSDGVSKLYLTSCAPCHAKDGKGVIAPSIAGKKKEEILARLHDYKANLVPNTLMKGVLDNVSDENLTALAEEISLFK</sequence>